<keyword evidence="2" id="KW-0575">Peroxidase</keyword>
<dbReference type="PROSITE" id="PS00763">
    <property type="entry name" value="GLUTATHIONE_PEROXID_2"/>
    <property type="match status" value="1"/>
</dbReference>
<gene>
    <name evidence="4" type="ORF">METZ01_LOCUS37302</name>
</gene>
<dbReference type="Gene3D" id="3.40.30.10">
    <property type="entry name" value="Glutaredoxin"/>
    <property type="match status" value="1"/>
</dbReference>
<evidence type="ECO:0000256" key="3">
    <source>
        <dbReference type="ARBA" id="ARBA00023002"/>
    </source>
</evidence>
<organism evidence="4">
    <name type="scientific">marine metagenome</name>
    <dbReference type="NCBI Taxonomy" id="408172"/>
    <lineage>
        <taxon>unclassified sequences</taxon>
        <taxon>metagenomes</taxon>
        <taxon>ecological metagenomes</taxon>
    </lineage>
</organism>
<evidence type="ECO:0008006" key="5">
    <source>
        <dbReference type="Google" id="ProtNLM"/>
    </source>
</evidence>
<keyword evidence="3" id="KW-0560">Oxidoreductase</keyword>
<reference evidence="4" key="1">
    <citation type="submission" date="2018-05" db="EMBL/GenBank/DDBJ databases">
        <authorList>
            <person name="Lanie J.A."/>
            <person name="Ng W.-L."/>
            <person name="Kazmierczak K.M."/>
            <person name="Andrzejewski T.M."/>
            <person name="Davidsen T.M."/>
            <person name="Wayne K.J."/>
            <person name="Tettelin H."/>
            <person name="Glass J.I."/>
            <person name="Rusch D."/>
            <person name="Podicherti R."/>
            <person name="Tsui H.-C.T."/>
            <person name="Winkler M.E."/>
        </authorList>
    </citation>
    <scope>NUCLEOTIDE SEQUENCE</scope>
</reference>
<evidence type="ECO:0000313" key="4">
    <source>
        <dbReference type="EMBL" id="SUZ84448.1"/>
    </source>
</evidence>
<dbReference type="PANTHER" id="PTHR11592:SF78">
    <property type="entry name" value="GLUTATHIONE PEROXIDASE"/>
    <property type="match status" value="1"/>
</dbReference>
<accession>A0A381R0T7</accession>
<dbReference type="AlphaFoldDB" id="A0A381R0T7"/>
<proteinExistence type="inferred from homology"/>
<evidence type="ECO:0000256" key="1">
    <source>
        <dbReference type="ARBA" id="ARBA00006926"/>
    </source>
</evidence>
<dbReference type="PRINTS" id="PR01011">
    <property type="entry name" value="GLUTPROXDASE"/>
</dbReference>
<dbReference type="GO" id="GO:0034599">
    <property type="term" value="P:cellular response to oxidative stress"/>
    <property type="evidence" value="ECO:0007669"/>
    <property type="project" value="TreeGrafter"/>
</dbReference>
<dbReference type="SUPFAM" id="SSF52833">
    <property type="entry name" value="Thioredoxin-like"/>
    <property type="match status" value="1"/>
</dbReference>
<dbReference type="EMBL" id="UINC01001594">
    <property type="protein sequence ID" value="SUZ84448.1"/>
    <property type="molecule type" value="Genomic_DNA"/>
</dbReference>
<dbReference type="InterPro" id="IPR029760">
    <property type="entry name" value="GPX_CS"/>
</dbReference>
<comment type="similarity">
    <text evidence="1">Belongs to the glutathione peroxidase family.</text>
</comment>
<name>A0A381R0T7_9ZZZZ</name>
<dbReference type="PIRSF" id="PIRSF000303">
    <property type="entry name" value="Glutathion_perox"/>
    <property type="match status" value="1"/>
</dbReference>
<evidence type="ECO:0000256" key="2">
    <source>
        <dbReference type="ARBA" id="ARBA00022559"/>
    </source>
</evidence>
<dbReference type="InterPro" id="IPR000889">
    <property type="entry name" value="Glutathione_peroxidase"/>
</dbReference>
<dbReference type="InterPro" id="IPR036249">
    <property type="entry name" value="Thioredoxin-like_sf"/>
</dbReference>
<protein>
    <recommendedName>
        <fullName evidence="5">Glutathione peroxidase</fullName>
    </recommendedName>
</protein>
<dbReference type="Pfam" id="PF00255">
    <property type="entry name" value="GSHPx"/>
    <property type="match status" value="1"/>
</dbReference>
<dbReference type="PANTHER" id="PTHR11592">
    <property type="entry name" value="GLUTATHIONE PEROXIDASE"/>
    <property type="match status" value="1"/>
</dbReference>
<dbReference type="GO" id="GO:0004601">
    <property type="term" value="F:peroxidase activity"/>
    <property type="evidence" value="ECO:0007669"/>
    <property type="project" value="UniProtKB-KW"/>
</dbReference>
<dbReference type="CDD" id="cd00340">
    <property type="entry name" value="GSH_Peroxidase"/>
    <property type="match status" value="1"/>
</dbReference>
<sequence>MHEENAGKGFTVLGFPCNQFGAQEPGTDEEILEFAQAKFDVTFPMFSKIEVNGDGACELYQLLTSAISNPEGKSDITWNFTKFLIDGEGNVVERFEPAMAPEEIGIKLQEYLS</sequence>
<dbReference type="PROSITE" id="PS51355">
    <property type="entry name" value="GLUTATHIONE_PEROXID_3"/>
    <property type="match status" value="1"/>
</dbReference>